<reference evidence="13" key="1">
    <citation type="submission" date="2022-11" db="UniProtKB">
        <authorList>
            <consortium name="WormBaseParasite"/>
        </authorList>
    </citation>
    <scope>IDENTIFICATION</scope>
</reference>
<feature type="compositionally biased region" description="Polar residues" evidence="10">
    <location>
        <begin position="58"/>
        <end position="95"/>
    </location>
</feature>
<dbReference type="Proteomes" id="UP000887574">
    <property type="component" value="Unplaced"/>
</dbReference>
<dbReference type="Gene3D" id="1.10.1070.20">
    <property type="match status" value="1"/>
</dbReference>
<name>A0A915EJ14_9BILA</name>
<evidence type="ECO:0000259" key="11">
    <source>
        <dbReference type="Pfam" id="PF00454"/>
    </source>
</evidence>
<evidence type="ECO:0000313" key="13">
    <source>
        <dbReference type="WBParaSite" id="jg6841.1"/>
    </source>
</evidence>
<dbReference type="AlphaFoldDB" id="A0A915EJ14"/>
<keyword evidence="3" id="KW-1003">Cell membrane</keyword>
<evidence type="ECO:0000256" key="3">
    <source>
        <dbReference type="ARBA" id="ARBA00022475"/>
    </source>
</evidence>
<evidence type="ECO:0000256" key="2">
    <source>
        <dbReference type="ARBA" id="ARBA00008941"/>
    </source>
</evidence>
<dbReference type="GO" id="GO:0005768">
    <property type="term" value="C:endosome"/>
    <property type="evidence" value="ECO:0007669"/>
    <property type="project" value="TreeGrafter"/>
</dbReference>
<protein>
    <recommendedName>
        <fullName evidence="9">Phosphatidylinositol 4-kinase type 2</fullName>
        <ecNumber evidence="9">2.7.1.67</ecNumber>
    </recommendedName>
</protein>
<dbReference type="SUPFAM" id="SSF53756">
    <property type="entry name" value="UDP-Glycosyltransferase/glycogen phosphorylase"/>
    <property type="match status" value="1"/>
</dbReference>
<dbReference type="GO" id="GO:0005886">
    <property type="term" value="C:plasma membrane"/>
    <property type="evidence" value="ECO:0007669"/>
    <property type="project" value="UniProtKB-SubCell"/>
</dbReference>
<comment type="catalytic activity">
    <reaction evidence="9">
        <text>a 1,2-diacyl-sn-glycero-3-phospho-(1D-myo-inositol) + ATP = a 1,2-diacyl-sn-glycero-3-phospho-(1D-myo-inositol 4-phosphate) + ADP + H(+)</text>
        <dbReference type="Rhea" id="RHEA:19877"/>
        <dbReference type="ChEBI" id="CHEBI:15378"/>
        <dbReference type="ChEBI" id="CHEBI:30616"/>
        <dbReference type="ChEBI" id="CHEBI:57880"/>
        <dbReference type="ChEBI" id="CHEBI:58178"/>
        <dbReference type="ChEBI" id="CHEBI:456216"/>
        <dbReference type="EC" id="2.7.1.67"/>
    </reaction>
</comment>
<dbReference type="WBParaSite" id="jg6841.1">
    <property type="protein sequence ID" value="jg6841.1"/>
    <property type="gene ID" value="jg6841"/>
</dbReference>
<dbReference type="EC" id="2.7.1.67" evidence="9"/>
<proteinExistence type="inferred from homology"/>
<dbReference type="InterPro" id="IPR039756">
    <property type="entry name" value="Lsb6/PI4K2"/>
</dbReference>
<dbReference type="GO" id="GO:0005765">
    <property type="term" value="C:lysosomal membrane"/>
    <property type="evidence" value="ECO:0007669"/>
    <property type="project" value="TreeGrafter"/>
</dbReference>
<dbReference type="GO" id="GO:0004430">
    <property type="term" value="F:1-phosphatidylinositol 4-kinase activity"/>
    <property type="evidence" value="ECO:0007669"/>
    <property type="project" value="UniProtKB-UniRule"/>
</dbReference>
<sequence>MGIISEQALPPKTQHEFQLQFENMVVLDYIIRNTDRGNDNWLIKYTPAEPTPKKSTDSETTQQHLSTDKSQVLDSSVQGPIIDFSTTDTKSSLSEETGKAAKSSIAKDPQETKPEEEDDWEDVNMPHVSIAAIDNGLAFPFKHPDAWRAYPSMGLSAHGQIPFSDETVSKMLPYLDNTDFVRELGNDLKRIFETDAVLTKIDPSNHLTAPSIAVAETNSDGAATATLPGPSSPVSNLARRHTVSDEETDPKSWQNTFQQKVNTRSPFFSYCHIQFVGKLADVLVEAGHDVHVLMLNVDPNFANYTGTSKGVWFHINAANSRKSFGSNFPSIKEITQNVSLIFTNTNEFFEFPRPVSNKVKCIGGIVQSEAKPLRKNIKDILDNLLAV</sequence>
<dbReference type="PANTHER" id="PTHR12865">
    <property type="entry name" value="PHOSPHATIDYLINOSITOL 4-KINASE TYPE-II"/>
    <property type="match status" value="1"/>
</dbReference>
<dbReference type="Pfam" id="PF00454">
    <property type="entry name" value="PI3_PI4_kinase"/>
    <property type="match status" value="1"/>
</dbReference>
<dbReference type="GO" id="GO:0007032">
    <property type="term" value="P:endosome organization"/>
    <property type="evidence" value="ECO:0007669"/>
    <property type="project" value="TreeGrafter"/>
</dbReference>
<evidence type="ECO:0000256" key="8">
    <source>
        <dbReference type="ARBA" id="ARBA00023136"/>
    </source>
</evidence>
<dbReference type="GO" id="GO:0005802">
    <property type="term" value="C:trans-Golgi network"/>
    <property type="evidence" value="ECO:0007669"/>
    <property type="project" value="TreeGrafter"/>
</dbReference>
<keyword evidence="7 9" id="KW-0067">ATP-binding</keyword>
<organism evidence="12 13">
    <name type="scientific">Ditylenchus dipsaci</name>
    <dbReference type="NCBI Taxonomy" id="166011"/>
    <lineage>
        <taxon>Eukaryota</taxon>
        <taxon>Metazoa</taxon>
        <taxon>Ecdysozoa</taxon>
        <taxon>Nematoda</taxon>
        <taxon>Chromadorea</taxon>
        <taxon>Rhabditida</taxon>
        <taxon>Tylenchina</taxon>
        <taxon>Tylenchomorpha</taxon>
        <taxon>Sphaerularioidea</taxon>
        <taxon>Anguinidae</taxon>
        <taxon>Anguininae</taxon>
        <taxon>Ditylenchus</taxon>
    </lineage>
</organism>
<evidence type="ECO:0000256" key="10">
    <source>
        <dbReference type="SAM" id="MobiDB-lite"/>
    </source>
</evidence>
<keyword evidence="4 9" id="KW-0808">Transferase</keyword>
<evidence type="ECO:0000313" key="12">
    <source>
        <dbReference type="Proteomes" id="UP000887574"/>
    </source>
</evidence>
<dbReference type="GO" id="GO:0005524">
    <property type="term" value="F:ATP binding"/>
    <property type="evidence" value="ECO:0007669"/>
    <property type="project" value="UniProtKB-UniRule"/>
</dbReference>
<keyword evidence="12" id="KW-1185">Reference proteome</keyword>
<feature type="region of interest" description="Disordered" evidence="10">
    <location>
        <begin position="40"/>
        <end position="121"/>
    </location>
</feature>
<dbReference type="InterPro" id="IPR000403">
    <property type="entry name" value="PI3/4_kinase_cat_dom"/>
</dbReference>
<feature type="domain" description="PI3K/PI4K catalytic" evidence="11">
    <location>
        <begin position="15"/>
        <end position="171"/>
    </location>
</feature>
<evidence type="ECO:0000256" key="4">
    <source>
        <dbReference type="ARBA" id="ARBA00022679"/>
    </source>
</evidence>
<dbReference type="PANTHER" id="PTHR12865:SF1">
    <property type="entry name" value="PHOSPHATIDYLINOSITOL 4-KINASE TYPE 2"/>
    <property type="match status" value="1"/>
</dbReference>
<evidence type="ECO:0000256" key="9">
    <source>
        <dbReference type="RuleBase" id="RU367084"/>
    </source>
</evidence>
<evidence type="ECO:0000256" key="6">
    <source>
        <dbReference type="ARBA" id="ARBA00022777"/>
    </source>
</evidence>
<evidence type="ECO:0000256" key="5">
    <source>
        <dbReference type="ARBA" id="ARBA00022741"/>
    </source>
</evidence>
<comment type="subcellular location">
    <subcellularLocation>
        <location evidence="1">Cell membrane</location>
    </subcellularLocation>
    <subcellularLocation>
        <location evidence="9">Membrane</location>
        <topology evidence="9">Peripheral membrane protein</topology>
    </subcellularLocation>
</comment>
<keyword evidence="5 9" id="KW-0547">Nucleotide-binding</keyword>
<evidence type="ECO:0000256" key="1">
    <source>
        <dbReference type="ARBA" id="ARBA00004236"/>
    </source>
</evidence>
<dbReference type="GO" id="GO:0046854">
    <property type="term" value="P:phosphatidylinositol phosphate biosynthetic process"/>
    <property type="evidence" value="ECO:0007669"/>
    <property type="project" value="UniProtKB-UniRule"/>
</dbReference>
<evidence type="ECO:0000256" key="7">
    <source>
        <dbReference type="ARBA" id="ARBA00022840"/>
    </source>
</evidence>
<accession>A0A915EJ14</accession>
<comment type="similarity">
    <text evidence="2 9">Belongs to the PI3/PI4-kinase family. Type II PI4K subfamily.</text>
</comment>
<dbReference type="GO" id="GO:0007030">
    <property type="term" value="P:Golgi organization"/>
    <property type="evidence" value="ECO:0007669"/>
    <property type="project" value="TreeGrafter"/>
</dbReference>
<keyword evidence="8 9" id="KW-0472">Membrane</keyword>
<keyword evidence="6 9" id="KW-0418">Kinase</keyword>